<dbReference type="Gene3D" id="3.40.50.300">
    <property type="entry name" value="P-loop containing nucleotide triphosphate hydrolases"/>
    <property type="match status" value="1"/>
</dbReference>
<dbReference type="EMBL" id="QDGZ01000010">
    <property type="protein sequence ID" value="PVG81041.1"/>
    <property type="molecule type" value="Genomic_DNA"/>
</dbReference>
<dbReference type="AlphaFoldDB" id="A0A2T8F5Q2"/>
<gene>
    <name evidence="1" type="ORF">DDE18_19650</name>
</gene>
<reference evidence="1 2" key="1">
    <citation type="submission" date="2018-04" db="EMBL/GenBank/DDBJ databases">
        <title>Genome of Nocardioides gansuensis WSJ-1.</title>
        <authorList>
            <person name="Wu S."/>
            <person name="Wang G."/>
        </authorList>
    </citation>
    <scope>NUCLEOTIDE SEQUENCE [LARGE SCALE GENOMIC DNA]</scope>
    <source>
        <strain evidence="1 2">WSJ-1</strain>
    </source>
</reference>
<dbReference type="Proteomes" id="UP000246018">
    <property type="component" value="Unassembled WGS sequence"/>
</dbReference>
<evidence type="ECO:0000313" key="2">
    <source>
        <dbReference type="Proteomes" id="UP000246018"/>
    </source>
</evidence>
<name>A0A2T8F5Q2_9ACTN</name>
<dbReference type="InterPro" id="IPR027417">
    <property type="entry name" value="P-loop_NTPase"/>
</dbReference>
<proteinExistence type="predicted"/>
<dbReference type="OrthoDB" id="3819922at2"/>
<dbReference type="Pfam" id="PF13671">
    <property type="entry name" value="AAA_33"/>
    <property type="match status" value="1"/>
</dbReference>
<accession>A0A2T8F5Q2</accession>
<sequence>MSSAGASGTRQLSAPRSSPWPISGSIVTVGARLLIVVSGLAASGKTTVSKVLSLGLCMPLIDKDEILEALFDSLGCEDREQRYRLSRASDEVLHRIAASANTAVVVNWWNHDSAPARLREISDSQVEVFCECPVELAAARFASRERHSGHLDHLRTPEEHDDGIRRMRESFRGPLRLSEHLVTVDTRDPVDPEVLLDRVRSAMSAAAVGG</sequence>
<protein>
    <recommendedName>
        <fullName evidence="3">Shikimate kinase</fullName>
    </recommendedName>
</protein>
<dbReference type="SUPFAM" id="SSF52540">
    <property type="entry name" value="P-loop containing nucleoside triphosphate hydrolases"/>
    <property type="match status" value="1"/>
</dbReference>
<evidence type="ECO:0008006" key="3">
    <source>
        <dbReference type="Google" id="ProtNLM"/>
    </source>
</evidence>
<comment type="caution">
    <text evidence="1">The sequence shown here is derived from an EMBL/GenBank/DDBJ whole genome shotgun (WGS) entry which is preliminary data.</text>
</comment>
<organism evidence="1 2">
    <name type="scientific">Nocardioides gansuensis</name>
    <dbReference type="NCBI Taxonomy" id="2138300"/>
    <lineage>
        <taxon>Bacteria</taxon>
        <taxon>Bacillati</taxon>
        <taxon>Actinomycetota</taxon>
        <taxon>Actinomycetes</taxon>
        <taxon>Propionibacteriales</taxon>
        <taxon>Nocardioidaceae</taxon>
        <taxon>Nocardioides</taxon>
    </lineage>
</organism>
<evidence type="ECO:0000313" key="1">
    <source>
        <dbReference type="EMBL" id="PVG81041.1"/>
    </source>
</evidence>
<keyword evidence="2" id="KW-1185">Reference proteome</keyword>